<accession>A0A382YPI8</accession>
<proteinExistence type="predicted"/>
<protein>
    <submittedName>
        <fullName evidence="1">Uncharacterized protein</fullName>
    </submittedName>
</protein>
<organism evidence="1">
    <name type="scientific">marine metagenome</name>
    <dbReference type="NCBI Taxonomy" id="408172"/>
    <lineage>
        <taxon>unclassified sequences</taxon>
        <taxon>metagenomes</taxon>
        <taxon>ecological metagenomes</taxon>
    </lineage>
</organism>
<evidence type="ECO:0000313" key="1">
    <source>
        <dbReference type="EMBL" id="SVD84980.1"/>
    </source>
</evidence>
<reference evidence="1" key="1">
    <citation type="submission" date="2018-05" db="EMBL/GenBank/DDBJ databases">
        <authorList>
            <person name="Lanie J.A."/>
            <person name="Ng W.-L."/>
            <person name="Kazmierczak K.M."/>
            <person name="Andrzejewski T.M."/>
            <person name="Davidsen T.M."/>
            <person name="Wayne K.J."/>
            <person name="Tettelin H."/>
            <person name="Glass J.I."/>
            <person name="Rusch D."/>
            <person name="Podicherti R."/>
            <person name="Tsui H.-C.T."/>
            <person name="Winkler M.E."/>
        </authorList>
    </citation>
    <scope>NUCLEOTIDE SEQUENCE</scope>
</reference>
<dbReference type="EMBL" id="UINC01177372">
    <property type="protein sequence ID" value="SVD84980.1"/>
    <property type="molecule type" value="Genomic_DNA"/>
</dbReference>
<gene>
    <name evidence="1" type="ORF">METZ01_LOCUS437834</name>
</gene>
<dbReference type="AlphaFoldDB" id="A0A382YPI8"/>
<sequence length="24" mass="2785">MLDLYSYLCVALGINERNKILKKS</sequence>
<name>A0A382YPI8_9ZZZZ</name>